<evidence type="ECO:0000313" key="2">
    <source>
        <dbReference type="Proteomes" id="UP001500755"/>
    </source>
</evidence>
<organism evidence="1 2">
    <name type="scientific">Brevibacterium samyangense</name>
    <dbReference type="NCBI Taxonomy" id="366888"/>
    <lineage>
        <taxon>Bacteria</taxon>
        <taxon>Bacillati</taxon>
        <taxon>Actinomycetota</taxon>
        <taxon>Actinomycetes</taxon>
        <taxon>Micrococcales</taxon>
        <taxon>Brevibacteriaceae</taxon>
        <taxon>Brevibacterium</taxon>
    </lineage>
</organism>
<sequence>MKFPWLMSTLENDGPLLSVHLDTTRTDPRTAAEVTTRWTRLRAELSRAGAPDDLLDTVEEAIREPSAMGGPHGRAIIASAAEILVDRTLPVPPITECAQWARAPKLLPFIQLTPFAVSQLLVEVDRAGADLTLCAPENPSLTRGSTDLGDDGSVDGGHDELHKAGLGGGSKHGWRSNNFEARVEDSWERNAEAVAATVTKLVSEHRPDMVLLTGDVRAQSLLKDALGQEVLSRLHIVPGGTRGVSLERASFREELDRITREFIEGRQRELGERFHESQARDAESVAGAFEVVEALDRGQVDELVLVTGREPDNVEDLIRRAIRTDAGISALGDDYADIPEGVGALLRWKDAATPSNSAASMSGDPGREVEMNPLREELFEDGTDYEKKLNALQV</sequence>
<dbReference type="Proteomes" id="UP001500755">
    <property type="component" value="Unassembled WGS sequence"/>
</dbReference>
<protein>
    <submittedName>
        <fullName evidence="1">Vms1/Ankzf1 family peptidyl-tRNA hydrolase</fullName>
    </submittedName>
</protein>
<keyword evidence="2" id="KW-1185">Reference proteome</keyword>
<dbReference type="GO" id="GO:0016787">
    <property type="term" value="F:hydrolase activity"/>
    <property type="evidence" value="ECO:0007669"/>
    <property type="project" value="UniProtKB-KW"/>
</dbReference>
<dbReference type="Pfam" id="PF18844">
    <property type="entry name" value="baeRF_family2"/>
    <property type="match status" value="1"/>
</dbReference>
<keyword evidence="1" id="KW-0378">Hydrolase</keyword>
<reference evidence="1 2" key="1">
    <citation type="journal article" date="2019" name="Int. J. Syst. Evol. Microbiol.">
        <title>The Global Catalogue of Microorganisms (GCM) 10K type strain sequencing project: providing services to taxonomists for standard genome sequencing and annotation.</title>
        <authorList>
            <consortium name="The Broad Institute Genomics Platform"/>
            <consortium name="The Broad Institute Genome Sequencing Center for Infectious Disease"/>
            <person name="Wu L."/>
            <person name="Ma J."/>
        </authorList>
    </citation>
    <scope>NUCLEOTIDE SEQUENCE [LARGE SCALE GENOMIC DNA]</scope>
    <source>
        <strain evidence="1 2">JCM 14546</strain>
    </source>
</reference>
<dbReference type="InterPro" id="IPR040701">
    <property type="entry name" value="Bact_RF_family2"/>
</dbReference>
<accession>A0ABN2T992</accession>
<dbReference type="InterPro" id="IPR029064">
    <property type="entry name" value="Ribosomal_eL30-like_sf"/>
</dbReference>
<name>A0ABN2T992_9MICO</name>
<dbReference type="EMBL" id="BAAANO010000008">
    <property type="protein sequence ID" value="GAA2001883.1"/>
    <property type="molecule type" value="Genomic_DNA"/>
</dbReference>
<gene>
    <name evidence="1" type="ORF">GCM10009755_07970</name>
</gene>
<proteinExistence type="predicted"/>
<evidence type="ECO:0000313" key="1">
    <source>
        <dbReference type="EMBL" id="GAA2001883.1"/>
    </source>
</evidence>
<dbReference type="Gene3D" id="3.30.1330.30">
    <property type="match status" value="1"/>
</dbReference>
<comment type="caution">
    <text evidence="1">The sequence shown here is derived from an EMBL/GenBank/DDBJ whole genome shotgun (WGS) entry which is preliminary data.</text>
</comment>